<reference evidence="1 2" key="1">
    <citation type="journal article" date="2011" name="Cell">
        <title>The monarch butterfly genome yields insights into long-distance migration.</title>
        <authorList>
            <person name="Zhan S."/>
            <person name="Merlin C."/>
            <person name="Boore J.L."/>
            <person name="Reppert S.M."/>
        </authorList>
    </citation>
    <scope>NUCLEOTIDE SEQUENCE [LARGE SCALE GENOMIC DNA]</scope>
    <source>
        <strain evidence="1">F-2</strain>
    </source>
</reference>
<accession>A0A212FBF4</accession>
<evidence type="ECO:0000313" key="2">
    <source>
        <dbReference type="Proteomes" id="UP000007151"/>
    </source>
</evidence>
<name>A0A212FBF4_DANPL</name>
<dbReference type="KEGG" id="dpl:KGM_215555B"/>
<gene>
    <name evidence="1" type="ORF">KGM_215555B</name>
</gene>
<dbReference type="Proteomes" id="UP000007151">
    <property type="component" value="Unassembled WGS sequence"/>
</dbReference>
<keyword evidence="2" id="KW-1185">Reference proteome</keyword>
<dbReference type="AlphaFoldDB" id="A0A212FBF4"/>
<dbReference type="InParanoid" id="A0A212FBF4"/>
<proteinExistence type="predicted"/>
<sequence length="18" mass="2040">TKQSRSHLKSTFGVFGEM</sequence>
<comment type="caution">
    <text evidence="1">The sequence shown here is derived from an EMBL/GenBank/DDBJ whole genome shotgun (WGS) entry which is preliminary data.</text>
</comment>
<feature type="non-terminal residue" evidence="1">
    <location>
        <position position="1"/>
    </location>
</feature>
<dbReference type="EMBL" id="AGBW02009343">
    <property type="protein sequence ID" value="OWR51066.1"/>
    <property type="molecule type" value="Genomic_DNA"/>
</dbReference>
<protein>
    <submittedName>
        <fullName evidence="1">DNA replication licensing factor Mcm6</fullName>
    </submittedName>
</protein>
<evidence type="ECO:0000313" key="1">
    <source>
        <dbReference type="EMBL" id="OWR51066.1"/>
    </source>
</evidence>
<organism evidence="1 2">
    <name type="scientific">Danaus plexippus plexippus</name>
    <dbReference type="NCBI Taxonomy" id="278856"/>
    <lineage>
        <taxon>Eukaryota</taxon>
        <taxon>Metazoa</taxon>
        <taxon>Ecdysozoa</taxon>
        <taxon>Arthropoda</taxon>
        <taxon>Hexapoda</taxon>
        <taxon>Insecta</taxon>
        <taxon>Pterygota</taxon>
        <taxon>Neoptera</taxon>
        <taxon>Endopterygota</taxon>
        <taxon>Lepidoptera</taxon>
        <taxon>Glossata</taxon>
        <taxon>Ditrysia</taxon>
        <taxon>Papilionoidea</taxon>
        <taxon>Nymphalidae</taxon>
        <taxon>Danainae</taxon>
        <taxon>Danaini</taxon>
        <taxon>Danaina</taxon>
        <taxon>Danaus</taxon>
        <taxon>Danaus</taxon>
    </lineage>
</organism>